<proteinExistence type="predicted"/>
<dbReference type="PANTHER" id="PTHR43431:SF7">
    <property type="entry name" value="OXIDOREDUCTASE, SHORT CHAIN DEHYDROGENASE_REDUCTASE FAMILY (AFU_ORTHOLOGUE AFUA_5G14000)"/>
    <property type="match status" value="1"/>
</dbReference>
<evidence type="ECO:0000313" key="2">
    <source>
        <dbReference type="Proteomes" id="UP001243330"/>
    </source>
</evidence>
<dbReference type="Gene3D" id="3.40.50.720">
    <property type="entry name" value="NAD(P)-binding Rossmann-like Domain"/>
    <property type="match status" value="1"/>
</dbReference>
<evidence type="ECO:0000313" key="1">
    <source>
        <dbReference type="EMBL" id="KAK1844976.1"/>
    </source>
</evidence>
<dbReference type="Pfam" id="PF00106">
    <property type="entry name" value="adh_short"/>
    <property type="match status" value="1"/>
</dbReference>
<reference evidence="1" key="1">
    <citation type="submission" date="2023-01" db="EMBL/GenBank/DDBJ databases">
        <title>Colletotrichum chrysophilum M932 genome sequence.</title>
        <authorList>
            <person name="Baroncelli R."/>
        </authorList>
    </citation>
    <scope>NUCLEOTIDE SEQUENCE</scope>
    <source>
        <strain evidence="1">M932</strain>
    </source>
</reference>
<name>A0AAD9ABD8_9PEZI</name>
<dbReference type="PRINTS" id="PR00081">
    <property type="entry name" value="GDHRDH"/>
</dbReference>
<protein>
    <submittedName>
        <fullName evidence="1">Short chain dehydrogenase</fullName>
    </submittedName>
</protein>
<gene>
    <name evidence="1" type="ORF">CCHR01_12388</name>
</gene>
<dbReference type="EMBL" id="JAQOWY010000290">
    <property type="protein sequence ID" value="KAK1844976.1"/>
    <property type="molecule type" value="Genomic_DNA"/>
</dbReference>
<accession>A0AAD9ABD8</accession>
<dbReference type="Proteomes" id="UP001243330">
    <property type="component" value="Unassembled WGS sequence"/>
</dbReference>
<dbReference type="InterPro" id="IPR036291">
    <property type="entry name" value="NAD(P)-bd_dom_sf"/>
</dbReference>
<organism evidence="1 2">
    <name type="scientific">Colletotrichum chrysophilum</name>
    <dbReference type="NCBI Taxonomy" id="1836956"/>
    <lineage>
        <taxon>Eukaryota</taxon>
        <taxon>Fungi</taxon>
        <taxon>Dikarya</taxon>
        <taxon>Ascomycota</taxon>
        <taxon>Pezizomycotina</taxon>
        <taxon>Sordariomycetes</taxon>
        <taxon>Hypocreomycetidae</taxon>
        <taxon>Glomerellales</taxon>
        <taxon>Glomerellaceae</taxon>
        <taxon>Colletotrichum</taxon>
        <taxon>Colletotrichum gloeosporioides species complex</taxon>
    </lineage>
</organism>
<comment type="caution">
    <text evidence="1">The sequence shown here is derived from an EMBL/GenBank/DDBJ whole genome shotgun (WGS) entry which is preliminary data.</text>
</comment>
<sequence length="266" mass="28578">MTPVIERLEQIVESLQPRNMASKSFYAIIAGAGSGTGRAAAVRFAQTYPVVLLARKPESYNDIVNEIKQSGGKAIGITADATDETAINAAFETIKKELPGSRLAAAIYNVNAGFARKPFLELTKKDLDTSLDAAPKGFFSFAQKTLPLLLDSVADSPHPPSLIITGATASLKGSAYFGSFAAGKFAMRALGQSLAREFGPKGVHVAHAIIDGGIDTPWGKEFQVNDGVEDGKISPEAIADTYWFLHTQHRSAFTQEVDIRPYVEKF</sequence>
<dbReference type="PANTHER" id="PTHR43431">
    <property type="entry name" value="OXIDOREDUCTASE, SHORT CHAIN DEHYDROGENASE/REDUCTASE FAMILY (AFU_ORTHOLOGUE AFUA_5G14000)"/>
    <property type="match status" value="1"/>
</dbReference>
<dbReference type="InterPro" id="IPR002347">
    <property type="entry name" value="SDR_fam"/>
</dbReference>
<keyword evidence="2" id="KW-1185">Reference proteome</keyword>
<dbReference type="AlphaFoldDB" id="A0AAD9ABD8"/>
<dbReference type="SUPFAM" id="SSF51735">
    <property type="entry name" value="NAD(P)-binding Rossmann-fold domains"/>
    <property type="match status" value="1"/>
</dbReference>